<keyword evidence="1" id="KW-1133">Transmembrane helix</keyword>
<dbReference type="EMBL" id="UOGF01000108">
    <property type="protein sequence ID" value="VAX33399.1"/>
    <property type="molecule type" value="Genomic_DNA"/>
</dbReference>
<name>A0A3B1CTQ1_9ZZZZ</name>
<dbReference type="AlphaFoldDB" id="A0A3B1CTQ1"/>
<feature type="transmembrane region" description="Helical" evidence="1">
    <location>
        <begin position="240"/>
        <end position="264"/>
    </location>
</feature>
<keyword evidence="1" id="KW-0812">Transmembrane</keyword>
<feature type="transmembrane region" description="Helical" evidence="1">
    <location>
        <begin position="98"/>
        <end position="115"/>
    </location>
</feature>
<keyword evidence="1" id="KW-0472">Membrane</keyword>
<feature type="transmembrane region" description="Helical" evidence="1">
    <location>
        <begin position="29"/>
        <end position="49"/>
    </location>
</feature>
<gene>
    <name evidence="2" type="ORF">MNBD_NITROSPIRAE01-469</name>
</gene>
<proteinExistence type="predicted"/>
<feature type="transmembrane region" description="Helical" evidence="1">
    <location>
        <begin position="121"/>
        <end position="140"/>
    </location>
</feature>
<evidence type="ECO:0000313" key="2">
    <source>
        <dbReference type="EMBL" id="VAX33399.1"/>
    </source>
</evidence>
<feature type="transmembrane region" description="Helical" evidence="1">
    <location>
        <begin position="180"/>
        <end position="202"/>
    </location>
</feature>
<feature type="transmembrane region" description="Helical" evidence="1">
    <location>
        <begin position="208"/>
        <end position="228"/>
    </location>
</feature>
<feature type="transmembrane region" description="Helical" evidence="1">
    <location>
        <begin position="276"/>
        <end position="295"/>
    </location>
</feature>
<organism evidence="2">
    <name type="scientific">hydrothermal vent metagenome</name>
    <dbReference type="NCBI Taxonomy" id="652676"/>
    <lineage>
        <taxon>unclassified sequences</taxon>
        <taxon>metagenomes</taxon>
        <taxon>ecological metagenomes</taxon>
    </lineage>
</organism>
<accession>A0A3B1CTQ1</accession>
<sequence>MMLHRLKLKVVYGDELNKDKKAKRLKMRVILIAGFAVFIPFLAITYMLWTETRVGKLLIIGLLSALSCVPVVLYAYAKGFGKPLKTLWKERPEELKWLGIKIGFFYGFVLYWMILGIVEFLFGYQSFRAALISFVASAAARDGFEIGYLRARDTGKNIKMTIFPDHRPLSEMFPVAPQKILLLVSTALLGGAVTGSVLGPMLPNPMHQALAIGLIVGGVSTLSYAWALDVPPSKKTLIRYFIWPGFTMGITYFLILAYLLRIVFEIKLPPASDFGLLMAISAGWLTLESLFIAYLQWGKTKAPAIASEEKVRQVPT</sequence>
<protein>
    <submittedName>
        <fullName evidence="2">Uncharacterized protein</fullName>
    </submittedName>
</protein>
<feature type="transmembrane region" description="Helical" evidence="1">
    <location>
        <begin position="55"/>
        <end position="77"/>
    </location>
</feature>
<evidence type="ECO:0000256" key="1">
    <source>
        <dbReference type="SAM" id="Phobius"/>
    </source>
</evidence>
<reference evidence="2" key="1">
    <citation type="submission" date="2018-06" db="EMBL/GenBank/DDBJ databases">
        <authorList>
            <person name="Zhirakovskaya E."/>
        </authorList>
    </citation>
    <scope>NUCLEOTIDE SEQUENCE</scope>
</reference>